<accession>A0A150H4C3</accession>
<name>A0A150H4C3_GONPE</name>
<dbReference type="Proteomes" id="UP000075714">
    <property type="component" value="Unassembled WGS sequence"/>
</dbReference>
<keyword evidence="2" id="KW-1185">Reference proteome</keyword>
<gene>
    <name evidence="1" type="ORF">GPECTOR_1g881</name>
</gene>
<organism evidence="1 2">
    <name type="scientific">Gonium pectorale</name>
    <name type="common">Green alga</name>
    <dbReference type="NCBI Taxonomy" id="33097"/>
    <lineage>
        <taxon>Eukaryota</taxon>
        <taxon>Viridiplantae</taxon>
        <taxon>Chlorophyta</taxon>
        <taxon>core chlorophytes</taxon>
        <taxon>Chlorophyceae</taxon>
        <taxon>CS clade</taxon>
        <taxon>Chlamydomonadales</taxon>
        <taxon>Volvocaceae</taxon>
        <taxon>Gonium</taxon>
    </lineage>
</organism>
<protein>
    <submittedName>
        <fullName evidence="1">Uncharacterized protein</fullName>
    </submittedName>
</protein>
<proteinExistence type="predicted"/>
<dbReference type="OrthoDB" id="10672731at2759"/>
<dbReference type="AlphaFoldDB" id="A0A150H4C3"/>
<evidence type="ECO:0000313" key="1">
    <source>
        <dbReference type="EMBL" id="KXZ56976.1"/>
    </source>
</evidence>
<evidence type="ECO:0000313" key="2">
    <source>
        <dbReference type="Proteomes" id="UP000075714"/>
    </source>
</evidence>
<comment type="caution">
    <text evidence="1">The sequence shown here is derived from an EMBL/GenBank/DDBJ whole genome shotgun (WGS) entry which is preliminary data.</text>
</comment>
<dbReference type="EMBL" id="LSYV01000002">
    <property type="protein sequence ID" value="KXZ56976.1"/>
    <property type="molecule type" value="Genomic_DNA"/>
</dbReference>
<reference evidence="2" key="1">
    <citation type="journal article" date="2016" name="Nat. Commun.">
        <title>The Gonium pectorale genome demonstrates co-option of cell cycle regulation during the evolution of multicellularity.</title>
        <authorList>
            <person name="Hanschen E.R."/>
            <person name="Marriage T.N."/>
            <person name="Ferris P.J."/>
            <person name="Hamaji T."/>
            <person name="Toyoda A."/>
            <person name="Fujiyama A."/>
            <person name="Neme R."/>
            <person name="Noguchi H."/>
            <person name="Minakuchi Y."/>
            <person name="Suzuki M."/>
            <person name="Kawai-Toyooka H."/>
            <person name="Smith D.R."/>
            <person name="Sparks H."/>
            <person name="Anderson J."/>
            <person name="Bakaric R."/>
            <person name="Luria V."/>
            <person name="Karger A."/>
            <person name="Kirschner M.W."/>
            <person name="Durand P.M."/>
            <person name="Michod R.E."/>
            <person name="Nozaki H."/>
            <person name="Olson B.J."/>
        </authorList>
    </citation>
    <scope>NUCLEOTIDE SEQUENCE [LARGE SCALE GENOMIC DNA]</scope>
    <source>
        <strain evidence="2">NIES-2863</strain>
    </source>
</reference>
<sequence>MAALATVHTAMPLPLHAAAASLGSTDAAAGTPSGLTLPAARTIVATCTASVQSAYSQLIELDSCTAVEPLPDCLDAAGAQALTRQLIAACDGLLAALPVVGADVAYSGAPARRRAGVAGLLDSLERSIRKGGASVDVADLEWVEEVEGRTNEAVDVLRALRDAVRLMEEEAMATAASAVVAVGKSEAGNEADGVSGVARGRPVGAVAGKRRELQQLCRQVVVAVRAVTDA</sequence>